<dbReference type="EMBL" id="JAAWWL010000001">
    <property type="protein sequence ID" value="NKI31466.1"/>
    <property type="molecule type" value="Genomic_DNA"/>
</dbReference>
<protein>
    <submittedName>
        <fullName evidence="2">NUDIX hydrolase</fullName>
    </submittedName>
</protein>
<keyword evidence="3" id="KW-1185">Reference proteome</keyword>
<dbReference type="Proteomes" id="UP000718451">
    <property type="component" value="Unassembled WGS sequence"/>
</dbReference>
<dbReference type="RefSeq" id="WP_168551639.1">
    <property type="nucleotide sequence ID" value="NZ_JAAWWL010000001.1"/>
</dbReference>
<feature type="domain" description="Nudix hydrolase" evidence="1">
    <location>
        <begin position="67"/>
        <end position="194"/>
    </location>
</feature>
<dbReference type="Pfam" id="PF00293">
    <property type="entry name" value="NUDIX"/>
    <property type="match status" value="1"/>
</dbReference>
<dbReference type="SUPFAM" id="SSF55811">
    <property type="entry name" value="Nudix"/>
    <property type="match status" value="1"/>
</dbReference>
<dbReference type="PANTHER" id="PTHR43736:SF1">
    <property type="entry name" value="DIHYDRONEOPTERIN TRIPHOSPHATE DIPHOSPHATASE"/>
    <property type="match status" value="1"/>
</dbReference>
<dbReference type="InterPro" id="IPR059176">
    <property type="entry name" value="UDP-X_N"/>
</dbReference>
<sequence>MEAKKQLNLAKRIKAIAETGLVYAQGDYDKDRYTELRAISLELMAQLANSPMTVLNEFFIPQKDYPTPKVDVRAFVLNENNEILMAKERSDGKWTIPGGWSDIGCTPSEVAIKEVQEETGLEVAANRVLAIYDKQRHAHPHEPIYVYKMVFHCLLQGGELKAGFDMLDAAFFPLDRLPELSEIRILESQLQQLHQMVVKDQKEVYFD</sequence>
<name>A0ABX1GQV5_9FLAO</name>
<dbReference type="Pfam" id="PF12535">
    <property type="entry name" value="Nudix_N"/>
    <property type="match status" value="1"/>
</dbReference>
<gene>
    <name evidence="2" type="ORF">HCU67_05880</name>
</gene>
<accession>A0ABX1GQV5</accession>
<evidence type="ECO:0000313" key="2">
    <source>
        <dbReference type="EMBL" id="NKI31466.1"/>
    </source>
</evidence>
<dbReference type="InterPro" id="IPR000086">
    <property type="entry name" value="NUDIX_hydrolase_dom"/>
</dbReference>
<dbReference type="PANTHER" id="PTHR43736">
    <property type="entry name" value="ADP-RIBOSE PYROPHOSPHATASE"/>
    <property type="match status" value="1"/>
</dbReference>
<dbReference type="Gene3D" id="6.10.250.1120">
    <property type="match status" value="1"/>
</dbReference>
<keyword evidence="2" id="KW-0378">Hydrolase</keyword>
<evidence type="ECO:0000313" key="3">
    <source>
        <dbReference type="Proteomes" id="UP000718451"/>
    </source>
</evidence>
<comment type="caution">
    <text evidence="2">The sequence shown here is derived from an EMBL/GenBank/DDBJ whole genome shotgun (WGS) entry which is preliminary data.</text>
</comment>
<dbReference type="Gene3D" id="3.90.79.10">
    <property type="entry name" value="Nucleoside Triphosphate Pyrophosphohydrolase"/>
    <property type="match status" value="1"/>
</dbReference>
<dbReference type="InterPro" id="IPR015797">
    <property type="entry name" value="NUDIX_hydrolase-like_dom_sf"/>
</dbReference>
<organism evidence="2 3">
    <name type="scientific">Croceivirga thetidis</name>
    <dbReference type="NCBI Taxonomy" id="2721623"/>
    <lineage>
        <taxon>Bacteria</taxon>
        <taxon>Pseudomonadati</taxon>
        <taxon>Bacteroidota</taxon>
        <taxon>Flavobacteriia</taxon>
        <taxon>Flavobacteriales</taxon>
        <taxon>Flavobacteriaceae</taxon>
        <taxon>Croceivirga</taxon>
    </lineage>
</organism>
<dbReference type="PROSITE" id="PS51462">
    <property type="entry name" value="NUDIX"/>
    <property type="match status" value="1"/>
</dbReference>
<evidence type="ECO:0000259" key="1">
    <source>
        <dbReference type="PROSITE" id="PS51462"/>
    </source>
</evidence>
<proteinExistence type="predicted"/>
<reference evidence="2 3" key="1">
    <citation type="submission" date="2020-04" db="EMBL/GenBank/DDBJ databases">
        <authorList>
            <person name="Yoon J."/>
        </authorList>
    </citation>
    <scope>NUCLEOTIDE SEQUENCE [LARGE SCALE GENOMIC DNA]</scope>
    <source>
        <strain evidence="2 3">DJ-13</strain>
    </source>
</reference>
<dbReference type="GO" id="GO:0016787">
    <property type="term" value="F:hydrolase activity"/>
    <property type="evidence" value="ECO:0007669"/>
    <property type="project" value="UniProtKB-KW"/>
</dbReference>